<reference evidence="1 2" key="1">
    <citation type="submission" date="2020-07" db="EMBL/GenBank/DDBJ databases">
        <title>Description of Kordia aestuariivivens sp. nov., isolated from a tidal flat.</title>
        <authorList>
            <person name="Park S."/>
            <person name="Yoon J.-H."/>
        </authorList>
    </citation>
    <scope>NUCLEOTIDE SEQUENCE [LARGE SCALE GENOMIC DNA]</scope>
    <source>
        <strain evidence="1 2">YSTF-M3</strain>
    </source>
</reference>
<sequence length="118" mass="12661">MAKLIRKSRLIVEAMSEDSIAAPGNRRANYIIVSVTGSNGAPETGLTVKNFKVDPMIVGAGGALVNIVSVNPGRLPGFYHINVLPIKRETWKSGVYIFAVAVEKSFKCGQNLATVLMD</sequence>
<keyword evidence="2" id="KW-1185">Reference proteome</keyword>
<name>A0ABR7QAP4_9FLAO</name>
<evidence type="ECO:0000313" key="2">
    <source>
        <dbReference type="Proteomes" id="UP000619238"/>
    </source>
</evidence>
<evidence type="ECO:0000313" key="1">
    <source>
        <dbReference type="EMBL" id="MBC8755563.1"/>
    </source>
</evidence>
<comment type="caution">
    <text evidence="1">The sequence shown here is derived from an EMBL/GenBank/DDBJ whole genome shotgun (WGS) entry which is preliminary data.</text>
</comment>
<proteinExistence type="predicted"/>
<organism evidence="1 2">
    <name type="scientific">Kordia aestuariivivens</name>
    <dbReference type="NCBI Taxonomy" id="2759037"/>
    <lineage>
        <taxon>Bacteria</taxon>
        <taxon>Pseudomonadati</taxon>
        <taxon>Bacteroidota</taxon>
        <taxon>Flavobacteriia</taxon>
        <taxon>Flavobacteriales</taxon>
        <taxon>Flavobacteriaceae</taxon>
        <taxon>Kordia</taxon>
    </lineage>
</organism>
<accession>A0ABR7QAP4</accession>
<dbReference type="EMBL" id="JACGWS010000007">
    <property type="protein sequence ID" value="MBC8755563.1"/>
    <property type="molecule type" value="Genomic_DNA"/>
</dbReference>
<gene>
    <name evidence="1" type="ORF">H2O64_12875</name>
</gene>
<dbReference type="RefSeq" id="WP_187562613.1">
    <property type="nucleotide sequence ID" value="NZ_JACGWS010000007.1"/>
</dbReference>
<dbReference type="Proteomes" id="UP000619238">
    <property type="component" value="Unassembled WGS sequence"/>
</dbReference>
<protein>
    <submittedName>
        <fullName evidence="1">Uncharacterized protein</fullName>
    </submittedName>
</protein>